<feature type="compositionally biased region" description="Acidic residues" evidence="2">
    <location>
        <begin position="750"/>
        <end position="759"/>
    </location>
</feature>
<feature type="compositionally biased region" description="Low complexity" evidence="2">
    <location>
        <begin position="335"/>
        <end position="352"/>
    </location>
</feature>
<reference evidence="4" key="2">
    <citation type="submission" date="2023-06" db="EMBL/GenBank/DDBJ databases">
        <authorList>
            <consortium name="Lawrence Berkeley National Laboratory"/>
            <person name="Haridas S."/>
            <person name="Hensen N."/>
            <person name="Bonometti L."/>
            <person name="Westerberg I."/>
            <person name="Brannstrom I.O."/>
            <person name="Guillou S."/>
            <person name="Cros-Aarteil S."/>
            <person name="Calhoun S."/>
            <person name="Kuo A."/>
            <person name="Mondo S."/>
            <person name="Pangilinan J."/>
            <person name="Riley R."/>
            <person name="Labutti K."/>
            <person name="Andreopoulos B."/>
            <person name="Lipzen A."/>
            <person name="Chen C."/>
            <person name="Yanf M."/>
            <person name="Daum C."/>
            <person name="Ng V."/>
            <person name="Clum A."/>
            <person name="Steindorff A."/>
            <person name="Ohm R."/>
            <person name="Martin F."/>
            <person name="Silar P."/>
            <person name="Natvig D."/>
            <person name="Lalanne C."/>
            <person name="Gautier V."/>
            <person name="Ament-Velasquez S.L."/>
            <person name="Kruys A."/>
            <person name="Hutchinson M.I."/>
            <person name="Powell A.J."/>
            <person name="Barry K."/>
            <person name="Miller A.N."/>
            <person name="Grigoriev I.V."/>
            <person name="Debuchy R."/>
            <person name="Gladieux P."/>
            <person name="Thoren M.H."/>
            <person name="Johannesson H."/>
        </authorList>
    </citation>
    <scope>NUCLEOTIDE SEQUENCE</scope>
    <source>
        <strain evidence="4">CBS 168.71</strain>
    </source>
</reference>
<feature type="compositionally biased region" description="Basic residues" evidence="2">
    <location>
        <begin position="307"/>
        <end position="329"/>
    </location>
</feature>
<reference evidence="4" key="1">
    <citation type="journal article" date="2023" name="Mol. Phylogenet. Evol.">
        <title>Genome-scale phylogeny and comparative genomics of the fungal order Sordariales.</title>
        <authorList>
            <person name="Hensen N."/>
            <person name="Bonometti L."/>
            <person name="Westerberg I."/>
            <person name="Brannstrom I.O."/>
            <person name="Guillou S."/>
            <person name="Cros-Aarteil S."/>
            <person name="Calhoun S."/>
            <person name="Haridas S."/>
            <person name="Kuo A."/>
            <person name="Mondo S."/>
            <person name="Pangilinan J."/>
            <person name="Riley R."/>
            <person name="LaButti K."/>
            <person name="Andreopoulos B."/>
            <person name="Lipzen A."/>
            <person name="Chen C."/>
            <person name="Yan M."/>
            <person name="Daum C."/>
            <person name="Ng V."/>
            <person name="Clum A."/>
            <person name="Steindorff A."/>
            <person name="Ohm R.A."/>
            <person name="Martin F."/>
            <person name="Silar P."/>
            <person name="Natvig D.O."/>
            <person name="Lalanne C."/>
            <person name="Gautier V."/>
            <person name="Ament-Velasquez S.L."/>
            <person name="Kruys A."/>
            <person name="Hutchinson M.I."/>
            <person name="Powell A.J."/>
            <person name="Barry K."/>
            <person name="Miller A.N."/>
            <person name="Grigoriev I.V."/>
            <person name="Debuchy R."/>
            <person name="Gladieux P."/>
            <person name="Hiltunen Thoren M."/>
            <person name="Johannesson H."/>
        </authorList>
    </citation>
    <scope>NUCLEOTIDE SEQUENCE</scope>
    <source>
        <strain evidence="4">CBS 168.71</strain>
    </source>
</reference>
<feature type="region of interest" description="Disordered" evidence="2">
    <location>
        <begin position="294"/>
        <end position="457"/>
    </location>
</feature>
<comment type="similarity">
    <text evidence="1">Belongs to the complex I LYR family.</text>
</comment>
<dbReference type="AlphaFoldDB" id="A0AAE0LUR5"/>
<dbReference type="GO" id="GO:0016226">
    <property type="term" value="P:iron-sulfur cluster assembly"/>
    <property type="evidence" value="ECO:0007669"/>
    <property type="project" value="InterPro"/>
</dbReference>
<feature type="compositionally biased region" description="Gly residues" evidence="2">
    <location>
        <begin position="724"/>
        <end position="736"/>
    </location>
</feature>
<feature type="domain" description="Complex 1 LYR protein" evidence="3">
    <location>
        <begin position="20"/>
        <end position="69"/>
    </location>
</feature>
<dbReference type="Proteomes" id="UP001278766">
    <property type="component" value="Unassembled WGS sequence"/>
</dbReference>
<feature type="compositionally biased region" description="Low complexity" evidence="2">
    <location>
        <begin position="611"/>
        <end position="623"/>
    </location>
</feature>
<organism evidence="4 5">
    <name type="scientific">Chaetomium fimeti</name>
    <dbReference type="NCBI Taxonomy" id="1854472"/>
    <lineage>
        <taxon>Eukaryota</taxon>
        <taxon>Fungi</taxon>
        <taxon>Dikarya</taxon>
        <taxon>Ascomycota</taxon>
        <taxon>Pezizomycotina</taxon>
        <taxon>Sordariomycetes</taxon>
        <taxon>Sordariomycetidae</taxon>
        <taxon>Sordariales</taxon>
        <taxon>Chaetomiaceae</taxon>
        <taxon>Chaetomium</taxon>
    </lineage>
</organism>
<dbReference type="EMBL" id="JAUEPN010000002">
    <property type="protein sequence ID" value="KAK3298247.1"/>
    <property type="molecule type" value="Genomic_DNA"/>
</dbReference>
<dbReference type="GeneID" id="87842024"/>
<protein>
    <recommendedName>
        <fullName evidence="3">Complex 1 LYR protein domain-containing protein</fullName>
    </recommendedName>
</protein>
<evidence type="ECO:0000259" key="3">
    <source>
        <dbReference type="Pfam" id="PF05347"/>
    </source>
</evidence>
<feature type="compositionally biased region" description="Basic and acidic residues" evidence="2">
    <location>
        <begin position="737"/>
        <end position="749"/>
    </location>
</feature>
<evidence type="ECO:0000313" key="5">
    <source>
        <dbReference type="Proteomes" id="UP001278766"/>
    </source>
</evidence>
<feature type="compositionally biased region" description="Basic and acidic residues" evidence="2">
    <location>
        <begin position="88"/>
        <end position="99"/>
    </location>
</feature>
<dbReference type="PANTHER" id="PTHR13166:SF7">
    <property type="entry name" value="LYR MOTIF-CONTAINING PROTEIN 4"/>
    <property type="match status" value="1"/>
</dbReference>
<dbReference type="InterPro" id="IPR051522">
    <property type="entry name" value="ISC_assembly_LYR"/>
</dbReference>
<proteinExistence type="inferred from homology"/>
<feature type="compositionally biased region" description="Acidic residues" evidence="2">
    <location>
        <begin position="385"/>
        <end position="406"/>
    </location>
</feature>
<name>A0AAE0LUR5_9PEZI</name>
<feature type="region of interest" description="Disordered" evidence="2">
    <location>
        <begin position="543"/>
        <end position="707"/>
    </location>
</feature>
<dbReference type="InterPro" id="IPR045297">
    <property type="entry name" value="Complex1_LYR_LYRM4"/>
</dbReference>
<accession>A0AAE0LUR5</accession>
<dbReference type="InterPro" id="IPR008011">
    <property type="entry name" value="Complex1_LYR_dom"/>
</dbReference>
<feature type="compositionally biased region" description="Pro residues" evidence="2">
    <location>
        <begin position="664"/>
        <end position="673"/>
    </location>
</feature>
<feature type="region of interest" description="Disordered" evidence="2">
    <location>
        <begin position="75"/>
        <end position="108"/>
    </location>
</feature>
<feature type="compositionally biased region" description="Basic and acidic residues" evidence="2">
    <location>
        <begin position="421"/>
        <end position="432"/>
    </location>
</feature>
<dbReference type="RefSeq" id="XP_062661761.1">
    <property type="nucleotide sequence ID" value="XM_062805076.1"/>
</dbReference>
<evidence type="ECO:0000313" key="4">
    <source>
        <dbReference type="EMBL" id="KAK3298247.1"/>
    </source>
</evidence>
<evidence type="ECO:0000256" key="1">
    <source>
        <dbReference type="ARBA" id="ARBA00009508"/>
    </source>
</evidence>
<dbReference type="Pfam" id="PF05347">
    <property type="entry name" value="Complex1_LYR"/>
    <property type="match status" value="1"/>
</dbReference>
<feature type="compositionally biased region" description="Pro residues" evidence="2">
    <location>
        <begin position="624"/>
        <end position="639"/>
    </location>
</feature>
<dbReference type="PANTHER" id="PTHR13166">
    <property type="entry name" value="PROTEIN C6ORF149"/>
    <property type="match status" value="1"/>
</dbReference>
<dbReference type="GO" id="GO:0005739">
    <property type="term" value="C:mitochondrion"/>
    <property type="evidence" value="ECO:0007669"/>
    <property type="project" value="TreeGrafter"/>
</dbReference>
<keyword evidence="5" id="KW-1185">Reference proteome</keyword>
<comment type="caution">
    <text evidence="4">The sequence shown here is derived from an EMBL/GenBank/DDBJ whole genome shotgun (WGS) entry which is preliminary data.</text>
</comment>
<feature type="compositionally biased region" description="Low complexity" evidence="2">
    <location>
        <begin position="587"/>
        <end position="601"/>
    </location>
</feature>
<evidence type="ECO:0000256" key="2">
    <source>
        <dbReference type="SAM" id="MobiDB-lite"/>
    </source>
</evidence>
<dbReference type="CDD" id="cd20264">
    <property type="entry name" value="Complex1_LYR_LYRM4"/>
    <property type="match status" value="1"/>
</dbReference>
<dbReference type="GO" id="GO:1990221">
    <property type="term" value="C:L-cysteine desulfurase complex"/>
    <property type="evidence" value="ECO:0007669"/>
    <property type="project" value="TreeGrafter"/>
</dbReference>
<gene>
    <name evidence="4" type="ORF">B0H64DRAFT_415052</name>
</gene>
<sequence length="759" mass="80308">MSAVQAATKPESAQKVLSLLLRQGNQFSAYNFREYALRRTRDAFRENRSVEDPRRVQELMQKGLKELQVLKSTCGGGRDIGQRRGRARRDDETEGHRDNALSQDTGSPVCRNAAVGLPVRQWRQEWVSVAPSSQQEMAQQSDRWAVELPYGMPRESHLLPPHTQELLRAARSGRLYKRPAPIEEEDIDAEVDIVKGEKKDSEPANDGYMVKLWKQVPRNAESQTISHLAKRHKNTVTLASRAIAPQAAGPTVIRATVRRIDAAGNPYEQTVTLGDGQQVDGQIISTTVVPAPAAAQGDLAVQQTTPVRRRPPPPKRKPKGAGRGRKKGKLPLPLPATRSQATAADGDGTASAKTDNVGPDGIKIEDTEDSTNQDSEMADISGMPSDDEEGEGGEGEDEEEGDEEIRDGEGGEAPKVENAGDEAHVQETKDSEMSEAIQPSSVEEPDEPRPAMEEVEEVTIPKVRFQPPALANLGSSLGSAKIEGSPLKNVMILSPTEPSSMISPTANTSFAASNYLEVQSRTLSIDMGSGGTVSPAYAAETTTRGILPPLRENAAPRHSVSQGMTATITQPTTAPPPALTPNLSEPTATTTTITTTINPADQPQPTPEPQPAAATTTTTTTKTPSPPAEPAPVPAPPVQPSEEKADDTAAEPIPDATPTQLEPPASPALPPTALPAGDDEDDGLNLLGSLERELDRQEGTTPVAEPPVEAAAAVAAVEGVGAEVEGGGAGAGAGVEGEGKTEEKEKEDVAMEDEAAAGA</sequence>
<feature type="region of interest" description="Disordered" evidence="2">
    <location>
        <begin position="724"/>
        <end position="759"/>
    </location>
</feature>